<reference evidence="2 3" key="1">
    <citation type="submission" date="2024-01" db="EMBL/GenBank/DDBJ databases">
        <authorList>
            <person name="Allen C."/>
            <person name="Tagirdzhanova G."/>
        </authorList>
    </citation>
    <scope>NUCLEOTIDE SEQUENCE [LARGE SCALE GENOMIC DNA]</scope>
</reference>
<comment type="caution">
    <text evidence="2">The sequence shown here is derived from an EMBL/GenBank/DDBJ whole genome shotgun (WGS) entry which is preliminary data.</text>
</comment>
<feature type="region of interest" description="Disordered" evidence="1">
    <location>
        <begin position="400"/>
        <end position="428"/>
    </location>
</feature>
<evidence type="ECO:0000313" key="2">
    <source>
        <dbReference type="EMBL" id="CAK7237679.1"/>
    </source>
</evidence>
<feature type="region of interest" description="Disordered" evidence="1">
    <location>
        <begin position="1"/>
        <end position="95"/>
    </location>
</feature>
<feature type="region of interest" description="Disordered" evidence="1">
    <location>
        <begin position="193"/>
        <end position="219"/>
    </location>
</feature>
<sequence length="498" mass="53586">MPRQQDRRDEPAKPSIFAELFPEEARATQGETAPQIPETAEVPLRKDDGDAVPDDVRQWLESEGEVDGARTGEDELPPQRSILASKSRKRRPNPTVLVLSGTTASLLPSDFFRIAPRVSSASEQDSTGSRPVDGWAASNGGIYKIVQDRDPATLAPRGRYFLYFGSSAAALAYAQEVRDLHMLARRAVLPPQLTKNKARRRHKRRREDQEFRGEIGSGSSVSVEGDSAFASLAGTISSGGSGAGNDAYLVSSASEEEMAALRSFTLLAPTAQLDLVMQMPAGSSLGSSSSSSSSSSSLTLYDEEQLDDVAAIDATTKVLVVFEDTSSSGSNITGWTDIDGNDNTGVTTVEGLRKLIEEDGVRRNLPWAVTDGLNGVVPVQWLVAEQKRLLHAAVKASNTRPAAAAKSKRQGAGHLSESSPPPTPPPVALWASRVPDLFAKTEQMNENARFSRFVVAFADAVEARRFVRNWHRRAVSVPGAGAAANYEQTAIVDTTVLW</sequence>
<evidence type="ECO:0000256" key="1">
    <source>
        <dbReference type="SAM" id="MobiDB-lite"/>
    </source>
</evidence>
<organism evidence="2 3">
    <name type="scientific">Sporothrix bragantina</name>
    <dbReference type="NCBI Taxonomy" id="671064"/>
    <lineage>
        <taxon>Eukaryota</taxon>
        <taxon>Fungi</taxon>
        <taxon>Dikarya</taxon>
        <taxon>Ascomycota</taxon>
        <taxon>Pezizomycotina</taxon>
        <taxon>Sordariomycetes</taxon>
        <taxon>Sordariomycetidae</taxon>
        <taxon>Ophiostomatales</taxon>
        <taxon>Ophiostomataceae</taxon>
        <taxon>Sporothrix</taxon>
    </lineage>
</organism>
<feature type="compositionally biased region" description="Basic residues" evidence="1">
    <location>
        <begin position="196"/>
        <end position="205"/>
    </location>
</feature>
<feature type="compositionally biased region" description="Basic and acidic residues" evidence="1">
    <location>
        <begin position="1"/>
        <end position="12"/>
    </location>
</feature>
<protein>
    <submittedName>
        <fullName evidence="2">Uncharacterized protein</fullName>
    </submittedName>
</protein>
<name>A0ABP0CZU6_9PEZI</name>
<accession>A0ABP0CZU6</accession>
<dbReference type="Proteomes" id="UP001642406">
    <property type="component" value="Unassembled WGS sequence"/>
</dbReference>
<keyword evidence="3" id="KW-1185">Reference proteome</keyword>
<evidence type="ECO:0000313" key="3">
    <source>
        <dbReference type="Proteomes" id="UP001642406"/>
    </source>
</evidence>
<proteinExistence type="predicted"/>
<feature type="compositionally biased region" description="Basic and acidic residues" evidence="1">
    <location>
        <begin position="43"/>
        <end position="60"/>
    </location>
</feature>
<gene>
    <name evidence="2" type="ORF">SBRCBS47491_010078</name>
</gene>
<dbReference type="EMBL" id="CAWUHC010000199">
    <property type="protein sequence ID" value="CAK7237679.1"/>
    <property type="molecule type" value="Genomic_DNA"/>
</dbReference>